<dbReference type="PROSITE" id="PS51257">
    <property type="entry name" value="PROKAR_LIPOPROTEIN"/>
    <property type="match status" value="1"/>
</dbReference>
<gene>
    <name evidence="2" type="ORF">ABNK63_09330</name>
</gene>
<feature type="chain" id="PRO_5043840288" description="DUF2884 family protein" evidence="1">
    <location>
        <begin position="29"/>
        <end position="174"/>
    </location>
</feature>
<organism evidence="2">
    <name type="scientific">Rhodanobacter sp. IGA1.0</name>
    <dbReference type="NCBI Taxonomy" id="3158582"/>
    <lineage>
        <taxon>Bacteria</taxon>
        <taxon>Pseudomonadati</taxon>
        <taxon>Pseudomonadota</taxon>
        <taxon>Gammaproteobacteria</taxon>
        <taxon>Lysobacterales</taxon>
        <taxon>Rhodanobacteraceae</taxon>
        <taxon>Rhodanobacter</taxon>
    </lineage>
</organism>
<dbReference type="RefSeq" id="WP_350015458.1">
    <property type="nucleotide sequence ID" value="NZ_CP157948.1"/>
</dbReference>
<proteinExistence type="predicted"/>
<dbReference type="EMBL" id="CP157948">
    <property type="protein sequence ID" value="XBS88621.1"/>
    <property type="molecule type" value="Genomic_DNA"/>
</dbReference>
<sequence>MKALARPLLLAVLACTLAACNTPDTVMANGAITLDGNQVTLRVIGTSKATIDADGTFAVDGKAVVTTPAERSLLAQYNQSVRSVHETGLAMGKAGVRMAAKAVVASTSSAPGNAGETAEAGAGQMQQLSLDICKAQASIKTVQDQLATQLASFKPYASIVSSSDVADCESDAKD</sequence>
<reference evidence="2" key="1">
    <citation type="submission" date="2024-06" db="EMBL/GenBank/DDBJ databases">
        <authorList>
            <person name="Sun Y."/>
        </authorList>
    </citation>
    <scope>NUCLEOTIDE SEQUENCE</scope>
    <source>
        <strain evidence="2">IGA1.0</strain>
    </source>
</reference>
<name>A0AAU7QGL5_9GAMM</name>
<evidence type="ECO:0000256" key="1">
    <source>
        <dbReference type="SAM" id="SignalP"/>
    </source>
</evidence>
<evidence type="ECO:0008006" key="3">
    <source>
        <dbReference type="Google" id="ProtNLM"/>
    </source>
</evidence>
<keyword evidence="1" id="KW-0732">Signal</keyword>
<evidence type="ECO:0000313" key="2">
    <source>
        <dbReference type="EMBL" id="XBS88621.1"/>
    </source>
</evidence>
<protein>
    <recommendedName>
        <fullName evidence="3">DUF2884 family protein</fullName>
    </recommendedName>
</protein>
<feature type="signal peptide" evidence="1">
    <location>
        <begin position="1"/>
        <end position="28"/>
    </location>
</feature>
<dbReference type="AlphaFoldDB" id="A0AAU7QGL5"/>
<accession>A0AAU7QGL5</accession>